<dbReference type="OrthoDB" id="445896at2759"/>
<sequence length="582" mass="66188">MPHLHVPATFSARDHPVSCAHGHTNLLLRSMDHTHLLPDQSHALDLLSVAISMAALVALMRSCIESFKSTSTSRDFGEKYELLCTELSIQWLRLRLWGESMGLHFDDEGHLKESLVTRSDIDPIVTRCLNTIAFLLNEIEIIRRGYELKPPLELIIPESCQSTENSINPLKLLERRSTTSQITTLYQRMKENQKQKSLIAITKWMYLDAKRFDEKVKKLKGLIDGLEGVSRTAGVTRQIAAHTRSPTVRFVENPPPYSINPPPTRAGNRITPNTTTPRRAFIATNQRELPRHCENLNRHVKPNSNHEEARRARTQQRLLKLTDTHLYELRIDVHDEMCRREQEIAPAFLPENVSYHPKRNYARKRISTLPPHRFRDLAEDLVFELERRFPSLWSQTVESEPVVHLPDPFSIPRTAVTRRYGCVLPPNVPPPLLRYQAAQNGTALSHVHISPLSELRPSLPSRFSPSSTTLEQVGGPARSISKKESSSSTDASGPGSHASISIFKPFRVSKDDSTRKVLPAALRMYDINAPLEQYSLFITHGNKERCLGMDEKPLILFRQLCEDGERPVFMLRKVAPDVIEIS</sequence>
<dbReference type="SMART" id="SM00555">
    <property type="entry name" value="GIT"/>
    <property type="match status" value="2"/>
</dbReference>
<feature type="region of interest" description="Disordered" evidence="1">
    <location>
        <begin position="248"/>
        <end position="275"/>
    </location>
</feature>
<feature type="compositionally biased region" description="Pro residues" evidence="1">
    <location>
        <begin position="253"/>
        <end position="264"/>
    </location>
</feature>
<reference evidence="3 4" key="1">
    <citation type="journal article" date="2012" name="BMC Genomics">
        <title>Sequencing the genome of Marssonina brunnea reveals fungus-poplar co-evolution.</title>
        <authorList>
            <person name="Zhu S."/>
            <person name="Cao Y.-Z."/>
            <person name="Jiang C."/>
            <person name="Tan B.-Y."/>
            <person name="Wang Z."/>
            <person name="Feng S."/>
            <person name="Zhang L."/>
            <person name="Su X.-H."/>
            <person name="Brejova B."/>
            <person name="Vinar T."/>
            <person name="Xu M."/>
            <person name="Wang M.-X."/>
            <person name="Zhang S.-G."/>
            <person name="Huang M.-R."/>
            <person name="Wu R."/>
            <person name="Zhou Y."/>
        </authorList>
    </citation>
    <scope>NUCLEOTIDE SEQUENCE [LARGE SCALE GENOMIC DNA]</scope>
    <source>
        <strain evidence="3 4">MB_m1</strain>
    </source>
</reference>
<dbReference type="InParanoid" id="K1Y1G8"/>
<dbReference type="EMBL" id="JH921431">
    <property type="protein sequence ID" value="EKD18989.1"/>
    <property type="molecule type" value="Genomic_DNA"/>
</dbReference>
<feature type="compositionally biased region" description="Low complexity" evidence="1">
    <location>
        <begin position="486"/>
        <end position="496"/>
    </location>
</feature>
<dbReference type="InterPro" id="IPR039892">
    <property type="entry name" value="Spa2/Sph1"/>
</dbReference>
<dbReference type="InterPro" id="IPR038305">
    <property type="entry name" value="HeLo_sf"/>
</dbReference>
<dbReference type="PROSITE" id="PS50200">
    <property type="entry name" value="RA"/>
    <property type="match status" value="1"/>
</dbReference>
<keyword evidence="3" id="KW-0418">Kinase</keyword>
<dbReference type="OMA" id="AYTERQE"/>
<feature type="region of interest" description="Disordered" evidence="1">
    <location>
        <begin position="458"/>
        <end position="496"/>
    </location>
</feature>
<dbReference type="HOGENOM" id="CLU_524818_0_0_1"/>
<dbReference type="STRING" id="1072389.K1Y1G8"/>
<dbReference type="GO" id="GO:0016301">
    <property type="term" value="F:kinase activity"/>
    <property type="evidence" value="ECO:0007669"/>
    <property type="project" value="UniProtKB-KW"/>
</dbReference>
<dbReference type="Gene3D" id="3.10.20.90">
    <property type="entry name" value="Phosphatidylinositol 3-kinase Catalytic Subunit, Chain A, domain 1"/>
    <property type="match status" value="1"/>
</dbReference>
<dbReference type="PANTHER" id="PTHR21601">
    <property type="entry name" value="SPA2 PROTEIN"/>
    <property type="match status" value="1"/>
</dbReference>
<dbReference type="InterPro" id="IPR029071">
    <property type="entry name" value="Ubiquitin-like_domsf"/>
</dbReference>
<dbReference type="SUPFAM" id="SSF54236">
    <property type="entry name" value="Ubiquitin-like"/>
    <property type="match status" value="1"/>
</dbReference>
<feature type="compositionally biased region" description="Low complexity" evidence="1">
    <location>
        <begin position="458"/>
        <end position="470"/>
    </location>
</feature>
<feature type="domain" description="Ras-associating" evidence="2">
    <location>
        <begin position="503"/>
        <end position="576"/>
    </location>
</feature>
<gene>
    <name evidence="3" type="ORF">MBM_02226</name>
</gene>
<dbReference type="SMART" id="SM00314">
    <property type="entry name" value="RA"/>
    <property type="match status" value="1"/>
</dbReference>
<evidence type="ECO:0000313" key="4">
    <source>
        <dbReference type="Proteomes" id="UP000006753"/>
    </source>
</evidence>
<dbReference type="Gene3D" id="1.20.120.1020">
    <property type="entry name" value="Prion-inhibition and propagation, HeLo domain"/>
    <property type="match status" value="1"/>
</dbReference>
<evidence type="ECO:0000313" key="3">
    <source>
        <dbReference type="EMBL" id="EKD18989.1"/>
    </source>
</evidence>
<dbReference type="KEGG" id="mbe:MBM_02226"/>
<organism evidence="3 4">
    <name type="scientific">Marssonina brunnea f. sp. multigermtubi (strain MB_m1)</name>
    <name type="common">Marssonina leaf spot fungus</name>
    <dbReference type="NCBI Taxonomy" id="1072389"/>
    <lineage>
        <taxon>Eukaryota</taxon>
        <taxon>Fungi</taxon>
        <taxon>Dikarya</taxon>
        <taxon>Ascomycota</taxon>
        <taxon>Pezizomycotina</taxon>
        <taxon>Leotiomycetes</taxon>
        <taxon>Helotiales</taxon>
        <taxon>Drepanopezizaceae</taxon>
        <taxon>Drepanopeziza</taxon>
    </lineage>
</organism>
<dbReference type="InterPro" id="IPR013724">
    <property type="entry name" value="GIT_SHD"/>
</dbReference>
<keyword evidence="4" id="KW-1185">Reference proteome</keyword>
<dbReference type="Pfam" id="PF00788">
    <property type="entry name" value="RA"/>
    <property type="match status" value="1"/>
</dbReference>
<keyword evidence="3" id="KW-0808">Transferase</keyword>
<dbReference type="Pfam" id="PF14479">
    <property type="entry name" value="HeLo"/>
    <property type="match status" value="1"/>
</dbReference>
<accession>K1Y1G8</accession>
<evidence type="ECO:0000259" key="2">
    <source>
        <dbReference type="PROSITE" id="PS50200"/>
    </source>
</evidence>
<dbReference type="Proteomes" id="UP000006753">
    <property type="component" value="Unassembled WGS sequence"/>
</dbReference>
<dbReference type="AlphaFoldDB" id="K1Y1G8"/>
<name>K1Y1G8_MARBU</name>
<dbReference type="GO" id="GO:0005078">
    <property type="term" value="F:MAP-kinase scaffold activity"/>
    <property type="evidence" value="ECO:0007669"/>
    <property type="project" value="TreeGrafter"/>
</dbReference>
<proteinExistence type="predicted"/>
<evidence type="ECO:0000256" key="1">
    <source>
        <dbReference type="SAM" id="MobiDB-lite"/>
    </source>
</evidence>
<dbReference type="InterPro" id="IPR029498">
    <property type="entry name" value="HeLo_dom"/>
</dbReference>
<dbReference type="GeneID" id="18758161"/>
<dbReference type="PANTHER" id="PTHR21601:SF0">
    <property type="entry name" value="PROTEIN SPA2-RELATED"/>
    <property type="match status" value="1"/>
</dbReference>
<dbReference type="CDD" id="cd01786">
    <property type="entry name" value="RA_STE50"/>
    <property type="match status" value="1"/>
</dbReference>
<protein>
    <submittedName>
        <fullName evidence="3">Mapkkk cascade protein kinase regulator ste50</fullName>
    </submittedName>
</protein>
<dbReference type="InterPro" id="IPR000159">
    <property type="entry name" value="RA_dom"/>
</dbReference>